<keyword evidence="2" id="KW-1185">Reference proteome</keyword>
<dbReference type="EMBL" id="CAJJDO010000138">
    <property type="protein sequence ID" value="CAD8204830.1"/>
    <property type="molecule type" value="Genomic_DNA"/>
</dbReference>
<gene>
    <name evidence="1" type="ORF">PPENT_87.1.T1380118</name>
</gene>
<protein>
    <submittedName>
        <fullName evidence="1">Uncharacterized protein</fullName>
    </submittedName>
</protein>
<proteinExistence type="predicted"/>
<name>A0A8S1XUE3_9CILI</name>
<evidence type="ECO:0000313" key="1">
    <source>
        <dbReference type="EMBL" id="CAD8204830.1"/>
    </source>
</evidence>
<reference evidence="1" key="1">
    <citation type="submission" date="2021-01" db="EMBL/GenBank/DDBJ databases">
        <authorList>
            <consortium name="Genoscope - CEA"/>
            <person name="William W."/>
        </authorList>
    </citation>
    <scope>NUCLEOTIDE SEQUENCE</scope>
</reference>
<accession>A0A8S1XUE3</accession>
<sequence>MDFVITCLINLDCQLKIYQTQIKEYHQFNLQTEIGIVLIKNFISSGLICHPSCQQGWGSLPNQYSQCCNQMVQLENTCINPCPAKIQFLTSQQGCKSLCSLDQLFYNKVYFEYIQGIIEYDFACKNIKY</sequence>
<evidence type="ECO:0000313" key="2">
    <source>
        <dbReference type="Proteomes" id="UP000689195"/>
    </source>
</evidence>
<dbReference type="Proteomes" id="UP000689195">
    <property type="component" value="Unassembled WGS sequence"/>
</dbReference>
<comment type="caution">
    <text evidence="1">The sequence shown here is derived from an EMBL/GenBank/DDBJ whole genome shotgun (WGS) entry which is preliminary data.</text>
</comment>
<organism evidence="1 2">
    <name type="scientific">Paramecium pentaurelia</name>
    <dbReference type="NCBI Taxonomy" id="43138"/>
    <lineage>
        <taxon>Eukaryota</taxon>
        <taxon>Sar</taxon>
        <taxon>Alveolata</taxon>
        <taxon>Ciliophora</taxon>
        <taxon>Intramacronucleata</taxon>
        <taxon>Oligohymenophorea</taxon>
        <taxon>Peniculida</taxon>
        <taxon>Parameciidae</taxon>
        <taxon>Paramecium</taxon>
    </lineage>
</organism>
<dbReference type="AlphaFoldDB" id="A0A8S1XUE3"/>